<dbReference type="Gene3D" id="2.60.120.260">
    <property type="entry name" value="Galactose-binding domain-like"/>
    <property type="match status" value="1"/>
</dbReference>
<dbReference type="InterPro" id="IPR006104">
    <property type="entry name" value="Glyco_hydro_2_N"/>
</dbReference>
<evidence type="ECO:0000259" key="5">
    <source>
        <dbReference type="Pfam" id="PF02836"/>
    </source>
</evidence>
<evidence type="ECO:0000256" key="2">
    <source>
        <dbReference type="ARBA" id="ARBA00022801"/>
    </source>
</evidence>
<dbReference type="InterPro" id="IPR013783">
    <property type="entry name" value="Ig-like_fold"/>
</dbReference>
<dbReference type="PROSITE" id="PS00608">
    <property type="entry name" value="GLYCOSYL_HYDROL_F2_2"/>
    <property type="match status" value="1"/>
</dbReference>
<evidence type="ECO:0000313" key="9">
    <source>
        <dbReference type="EMBL" id="GAF01935.1"/>
    </source>
</evidence>
<keyword evidence="10" id="KW-1185">Reference proteome</keyword>
<dbReference type="InterPro" id="IPR023232">
    <property type="entry name" value="Glyco_hydro_2_AS"/>
</dbReference>
<dbReference type="EMBL" id="BAMD01000004">
    <property type="protein sequence ID" value="GAF01935.1"/>
    <property type="molecule type" value="Genomic_DNA"/>
</dbReference>
<dbReference type="InterPro" id="IPR006102">
    <property type="entry name" value="Ig-like_GH2"/>
</dbReference>
<sequence length="811" mass="91296">MKGYFSLRVLSVFITLLSISLVNQAQVSFGKSYLLNDGWYFTLDNPESAQDLAYKHKEWRKLDLPHDWSIEATLSPTLSSCTGYLPGGIGWYRRTLDFSNLSLEQKAYLYFEGVYNRSEVYINGQLVGKRPNGYISFCYDITPYINRSGHNVVAVKVDHSRQADSRWYTGSGIYRDVYLVTSGKVHFNQWGVHYTTPRVSAKKASVEVTMEVKNETNDLQELKLVSVLVDTLGNEIATASKIIEVSAQSILSESVEMMVNKPALWDLDTPYLYSLYTRIEVEGKIVDESQTKVGIRSIRFDANTGFYLNGRGMKIKGVCIHHDAGCLGSAVPKEVWKRRLENLKSLGCNAVRMSHNPQAPDVYDLCEELGLLVKDEAFDEWEFSKRKWLVGWNKGKPGYEGTYDFFEEWSSRDVADMVRRDRNHPSVIMWSIGNEVDYPNDPYSHPVLDSGRIQQKVYGGYLPEAPQAERLGNIAKRLSNQVRTHDPSRPVTAALAGVIMSNHTDYPGTLDICGYNYTENRYDIDHVLYPDRVIYGSENSHTMAAWNAVVDRDFISGQFLWTGIDYLGESGPWPARGGNGGLLNYAGFVKPRGEFRRALWSDKPVAYLGTSSSTASIKNLIRNAWPVWNYEKGELVKVLAFTNSNKAQLILNGKKVGNVKSYDNETGVFLWEIPFEPGKLQVIGMDNMGKEVSNSFIETSDRPHSIVSHQDKKVISANKGLAQIEITVVDNEGIPVIISDNEISCIIKGPAKLLGLEAGNDRDMGDYRDNMQRVYMGRMIAYIQATGEQGDIEVIFSSPWLSSSKCKIKAE</sequence>
<dbReference type="InterPro" id="IPR032311">
    <property type="entry name" value="DUF4982"/>
</dbReference>
<dbReference type="Pfam" id="PF18565">
    <property type="entry name" value="Glyco_hydro2_C5"/>
    <property type="match status" value="1"/>
</dbReference>
<keyword evidence="3" id="KW-0326">Glycosidase</keyword>
<dbReference type="SUPFAM" id="SSF51445">
    <property type="entry name" value="(Trans)glycosidases"/>
    <property type="match status" value="1"/>
</dbReference>
<dbReference type="SUPFAM" id="SSF49785">
    <property type="entry name" value="Galactose-binding domain-like"/>
    <property type="match status" value="1"/>
</dbReference>
<dbReference type="SUPFAM" id="SSF49303">
    <property type="entry name" value="beta-Galactosidase/glucuronidase domain"/>
    <property type="match status" value="1"/>
</dbReference>
<feature type="domain" description="DUF4982" evidence="7">
    <location>
        <begin position="633"/>
        <end position="692"/>
    </location>
</feature>
<feature type="domain" description="Glycoside hydrolase family 2 immunoglobulin-like beta-sandwich" evidence="4">
    <location>
        <begin position="194"/>
        <end position="296"/>
    </location>
</feature>
<keyword evidence="2" id="KW-0378">Hydrolase</keyword>
<organism evidence="9 10">
    <name type="scientific">Saccharicrinis fermentans DSM 9555 = JCM 21142</name>
    <dbReference type="NCBI Taxonomy" id="869213"/>
    <lineage>
        <taxon>Bacteria</taxon>
        <taxon>Pseudomonadati</taxon>
        <taxon>Bacteroidota</taxon>
        <taxon>Bacteroidia</taxon>
        <taxon>Marinilabiliales</taxon>
        <taxon>Marinilabiliaceae</taxon>
        <taxon>Saccharicrinis</taxon>
    </lineage>
</organism>
<dbReference type="Gene3D" id="2.60.40.10">
    <property type="entry name" value="Immunoglobulins"/>
    <property type="match status" value="3"/>
</dbReference>
<evidence type="ECO:0000259" key="8">
    <source>
        <dbReference type="Pfam" id="PF18565"/>
    </source>
</evidence>
<dbReference type="InterPro" id="IPR036156">
    <property type="entry name" value="Beta-gal/glucu_dom_sf"/>
</dbReference>
<evidence type="ECO:0000256" key="1">
    <source>
        <dbReference type="ARBA" id="ARBA00007401"/>
    </source>
</evidence>
<evidence type="ECO:0000259" key="6">
    <source>
        <dbReference type="Pfam" id="PF02837"/>
    </source>
</evidence>
<comment type="similarity">
    <text evidence="1">Belongs to the glycosyl hydrolase 2 family.</text>
</comment>
<evidence type="ECO:0000259" key="7">
    <source>
        <dbReference type="Pfam" id="PF16355"/>
    </source>
</evidence>
<dbReference type="AlphaFoldDB" id="W7XV37"/>
<dbReference type="Proteomes" id="UP000019402">
    <property type="component" value="Unassembled WGS sequence"/>
</dbReference>
<dbReference type="InterPro" id="IPR008979">
    <property type="entry name" value="Galactose-bd-like_sf"/>
</dbReference>
<evidence type="ECO:0000256" key="3">
    <source>
        <dbReference type="ARBA" id="ARBA00023295"/>
    </source>
</evidence>
<name>W7XV37_9BACT</name>
<gene>
    <name evidence="9" type="ORF">JCM21142_1558</name>
</gene>
<feature type="domain" description="Glycoside hydrolase family 2 catalytic" evidence="5">
    <location>
        <begin position="305"/>
        <end position="493"/>
    </location>
</feature>
<dbReference type="Pfam" id="PF16355">
    <property type="entry name" value="DUF4982"/>
    <property type="match status" value="1"/>
</dbReference>
<dbReference type="PANTHER" id="PTHR42732:SF1">
    <property type="entry name" value="BETA-MANNOSIDASE"/>
    <property type="match status" value="1"/>
</dbReference>
<dbReference type="PANTHER" id="PTHR42732">
    <property type="entry name" value="BETA-GALACTOSIDASE"/>
    <property type="match status" value="1"/>
</dbReference>
<dbReference type="InterPro" id="IPR006101">
    <property type="entry name" value="Glyco_hydro_2"/>
</dbReference>
<dbReference type="GO" id="GO:0005975">
    <property type="term" value="P:carbohydrate metabolic process"/>
    <property type="evidence" value="ECO:0007669"/>
    <property type="project" value="InterPro"/>
</dbReference>
<proteinExistence type="inferred from homology"/>
<dbReference type="STRING" id="869213.GCA_000517085_01539"/>
<dbReference type="eggNOG" id="COG3250">
    <property type="taxonomic scope" value="Bacteria"/>
</dbReference>
<evidence type="ECO:0000259" key="4">
    <source>
        <dbReference type="Pfam" id="PF00703"/>
    </source>
</evidence>
<dbReference type="InterPro" id="IPR040605">
    <property type="entry name" value="Glyco_hydro2_dom5"/>
</dbReference>
<dbReference type="Pfam" id="PF02836">
    <property type="entry name" value="Glyco_hydro_2_C"/>
    <property type="match status" value="1"/>
</dbReference>
<dbReference type="InterPro" id="IPR006103">
    <property type="entry name" value="Glyco_hydro_2_cat"/>
</dbReference>
<dbReference type="InterPro" id="IPR017853">
    <property type="entry name" value="GH"/>
</dbReference>
<reference evidence="9 10" key="1">
    <citation type="journal article" date="2014" name="Genome Announc.">
        <title>Draft Genome Sequence of Cytophaga fermentans JCM 21142T, a Facultative Anaerobe Isolated from Marine Mud.</title>
        <authorList>
            <person name="Starns D."/>
            <person name="Oshima K."/>
            <person name="Suda W."/>
            <person name="Iino T."/>
            <person name="Yuki M."/>
            <person name="Inoue J."/>
            <person name="Kitamura K."/>
            <person name="Iida T."/>
            <person name="Darby A."/>
            <person name="Hattori M."/>
            <person name="Ohkuma M."/>
        </authorList>
    </citation>
    <scope>NUCLEOTIDE SEQUENCE [LARGE SCALE GENOMIC DNA]</scope>
    <source>
        <strain evidence="9 10">JCM 21142</strain>
    </source>
</reference>
<comment type="caution">
    <text evidence="9">The sequence shown here is derived from an EMBL/GenBank/DDBJ whole genome shotgun (WGS) entry which is preliminary data.</text>
</comment>
<dbReference type="PRINTS" id="PR00132">
    <property type="entry name" value="GLHYDRLASE2"/>
</dbReference>
<feature type="domain" description="Glycoside hydrolase family 2" evidence="8">
    <location>
        <begin position="710"/>
        <end position="805"/>
    </location>
</feature>
<dbReference type="RefSeq" id="WP_027471341.1">
    <property type="nucleotide sequence ID" value="NZ_BAMD01000004.1"/>
</dbReference>
<protein>
    <submittedName>
        <fullName evidence="9">Evolved beta-galactosidase subunit alpha</fullName>
    </submittedName>
</protein>
<dbReference type="OrthoDB" id="9801077at2"/>
<feature type="domain" description="Glycosyl hydrolases family 2 sugar binding" evidence="6">
    <location>
        <begin position="87"/>
        <end position="181"/>
    </location>
</feature>
<dbReference type="Gene3D" id="3.20.20.80">
    <property type="entry name" value="Glycosidases"/>
    <property type="match status" value="1"/>
</dbReference>
<dbReference type="Pfam" id="PF02837">
    <property type="entry name" value="Glyco_hydro_2_N"/>
    <property type="match status" value="1"/>
</dbReference>
<accession>W7XV37</accession>
<dbReference type="InterPro" id="IPR051913">
    <property type="entry name" value="GH2_Domain-Containing"/>
</dbReference>
<dbReference type="GO" id="GO:0004553">
    <property type="term" value="F:hydrolase activity, hydrolyzing O-glycosyl compounds"/>
    <property type="evidence" value="ECO:0007669"/>
    <property type="project" value="InterPro"/>
</dbReference>
<dbReference type="Pfam" id="PF00703">
    <property type="entry name" value="Glyco_hydro_2"/>
    <property type="match status" value="1"/>
</dbReference>
<evidence type="ECO:0000313" key="10">
    <source>
        <dbReference type="Proteomes" id="UP000019402"/>
    </source>
</evidence>